<sequence length="109" mass="11675">MAVFDSVGLSRLGLVCEVGVSVCQASEPALDSPDGSGAIAQSAVDVAGCCRCSNAATPSIEDDNSKLFFVIDIVIKVKEGPLAIYTYCVEGVRMFYIYNMLQHGFRLKM</sequence>
<evidence type="ECO:0000313" key="2">
    <source>
        <dbReference type="Proteomes" id="UP001303046"/>
    </source>
</evidence>
<accession>A0ABR1EIU5</accession>
<name>A0ABR1EIU5_NECAM</name>
<dbReference type="Proteomes" id="UP001303046">
    <property type="component" value="Unassembled WGS sequence"/>
</dbReference>
<organism evidence="1 2">
    <name type="scientific">Necator americanus</name>
    <name type="common">Human hookworm</name>
    <dbReference type="NCBI Taxonomy" id="51031"/>
    <lineage>
        <taxon>Eukaryota</taxon>
        <taxon>Metazoa</taxon>
        <taxon>Ecdysozoa</taxon>
        <taxon>Nematoda</taxon>
        <taxon>Chromadorea</taxon>
        <taxon>Rhabditida</taxon>
        <taxon>Rhabditina</taxon>
        <taxon>Rhabditomorpha</taxon>
        <taxon>Strongyloidea</taxon>
        <taxon>Ancylostomatidae</taxon>
        <taxon>Bunostominae</taxon>
        <taxon>Necator</taxon>
    </lineage>
</organism>
<comment type="caution">
    <text evidence="1">The sequence shown here is derived from an EMBL/GenBank/DDBJ whole genome shotgun (WGS) entry which is preliminary data.</text>
</comment>
<evidence type="ECO:0000313" key="1">
    <source>
        <dbReference type="EMBL" id="KAK6762393.1"/>
    </source>
</evidence>
<protein>
    <submittedName>
        <fullName evidence="1">Uncharacterized protein</fullName>
    </submittedName>
</protein>
<proteinExistence type="predicted"/>
<reference evidence="1 2" key="1">
    <citation type="submission" date="2023-08" db="EMBL/GenBank/DDBJ databases">
        <title>A Necator americanus chromosomal reference genome.</title>
        <authorList>
            <person name="Ilik V."/>
            <person name="Petrzelkova K.J."/>
            <person name="Pardy F."/>
            <person name="Fuh T."/>
            <person name="Niatou-Singa F.S."/>
            <person name="Gouil Q."/>
            <person name="Baker L."/>
            <person name="Ritchie M.E."/>
            <person name="Jex A.R."/>
            <person name="Gazzola D."/>
            <person name="Li H."/>
            <person name="Toshio Fujiwara R."/>
            <person name="Zhan B."/>
            <person name="Aroian R.V."/>
            <person name="Pafco B."/>
            <person name="Schwarz E.M."/>
        </authorList>
    </citation>
    <scope>NUCLEOTIDE SEQUENCE [LARGE SCALE GENOMIC DNA]</scope>
    <source>
        <strain evidence="1 2">Aroian</strain>
        <tissue evidence="1">Whole animal</tissue>
    </source>
</reference>
<dbReference type="EMBL" id="JAVFWL010000006">
    <property type="protein sequence ID" value="KAK6762393.1"/>
    <property type="molecule type" value="Genomic_DNA"/>
</dbReference>
<keyword evidence="2" id="KW-1185">Reference proteome</keyword>
<gene>
    <name evidence="1" type="primary">Necator_chrX.g23364</name>
    <name evidence="1" type="ORF">RB195_023201</name>
</gene>